<dbReference type="InterPro" id="IPR050131">
    <property type="entry name" value="Peptidase_S8_subtilisin-like"/>
</dbReference>
<feature type="region of interest" description="Disordered" evidence="6">
    <location>
        <begin position="541"/>
        <end position="573"/>
    </location>
</feature>
<dbReference type="AlphaFoldDB" id="A0A0G2HTQ2"/>
<dbReference type="Proteomes" id="UP000034680">
    <property type="component" value="Unassembled WGS sequence"/>
</dbReference>
<comment type="caution">
    <text evidence="8">The sequence shown here is derived from an EMBL/GenBank/DDBJ whole genome shotgun (WGS) entry which is preliminary data.</text>
</comment>
<gene>
    <name evidence="8" type="ORF">UCDDA912_g01776</name>
</gene>
<evidence type="ECO:0000256" key="4">
    <source>
        <dbReference type="ARBA" id="ARBA00022825"/>
    </source>
</evidence>
<reference evidence="8 9" key="1">
    <citation type="submission" date="2015-05" db="EMBL/GenBank/DDBJ databases">
        <title>Distinctive expansion of gene families associated with plant cell wall degradation and secondary metabolism in the genomes of grapevine trunk pathogens.</title>
        <authorList>
            <person name="Lawrence D.P."/>
            <person name="Travadon R."/>
            <person name="Rolshausen P.E."/>
            <person name="Baumgartner K."/>
        </authorList>
    </citation>
    <scope>NUCLEOTIDE SEQUENCE [LARGE SCALE GENOMIC DNA]</scope>
    <source>
        <strain evidence="8">DA912</strain>
    </source>
</reference>
<evidence type="ECO:0000256" key="1">
    <source>
        <dbReference type="ARBA" id="ARBA00011073"/>
    </source>
</evidence>
<dbReference type="PANTHER" id="PTHR43806:SF11">
    <property type="entry name" value="CEREVISIN-RELATED"/>
    <property type="match status" value="1"/>
</dbReference>
<feature type="compositionally biased region" description="Low complexity" evidence="6">
    <location>
        <begin position="544"/>
        <end position="555"/>
    </location>
</feature>
<feature type="compositionally biased region" description="Low complexity" evidence="6">
    <location>
        <begin position="64"/>
        <end position="94"/>
    </location>
</feature>
<keyword evidence="3 5" id="KW-0378">Hydrolase</keyword>
<dbReference type="InterPro" id="IPR000209">
    <property type="entry name" value="Peptidase_S8/S53_dom"/>
</dbReference>
<feature type="active site" description="Charge relay system" evidence="5">
    <location>
        <position position="292"/>
    </location>
</feature>
<dbReference type="PANTHER" id="PTHR43806">
    <property type="entry name" value="PEPTIDASE S8"/>
    <property type="match status" value="1"/>
</dbReference>
<name>A0A0G2HTQ2_9PEZI</name>
<evidence type="ECO:0000256" key="3">
    <source>
        <dbReference type="ARBA" id="ARBA00022801"/>
    </source>
</evidence>
<dbReference type="PROSITE" id="PS51892">
    <property type="entry name" value="SUBTILASE"/>
    <property type="match status" value="1"/>
</dbReference>
<dbReference type="InterPro" id="IPR036852">
    <property type="entry name" value="Peptidase_S8/S53_dom_sf"/>
</dbReference>
<feature type="active site" description="Charge relay system" evidence="5">
    <location>
        <position position="253"/>
    </location>
</feature>
<feature type="active site" description="Charge relay system" evidence="5">
    <location>
        <position position="463"/>
    </location>
</feature>
<protein>
    <submittedName>
        <fullName evidence="8">Putative subtilisin-like protease</fullName>
    </submittedName>
</protein>
<dbReference type="STRING" id="1214573.A0A0G2HTQ2"/>
<dbReference type="OrthoDB" id="1896086at2759"/>
<feature type="compositionally biased region" description="Low complexity" evidence="6">
    <location>
        <begin position="562"/>
        <end position="573"/>
    </location>
</feature>
<keyword evidence="4 5" id="KW-0720">Serine protease</keyword>
<dbReference type="GO" id="GO:0004252">
    <property type="term" value="F:serine-type endopeptidase activity"/>
    <property type="evidence" value="ECO:0007669"/>
    <property type="project" value="UniProtKB-UniRule"/>
</dbReference>
<reference evidence="8 9" key="2">
    <citation type="submission" date="2015-05" db="EMBL/GenBank/DDBJ databases">
        <authorList>
            <person name="Morales-Cruz A."/>
            <person name="Amrine K.C."/>
            <person name="Cantu D."/>
        </authorList>
    </citation>
    <scope>NUCLEOTIDE SEQUENCE [LARGE SCALE GENOMIC DNA]</scope>
    <source>
        <strain evidence="8">DA912</strain>
    </source>
</reference>
<feature type="region of interest" description="Disordered" evidence="6">
    <location>
        <begin position="47"/>
        <end position="117"/>
    </location>
</feature>
<keyword evidence="9" id="KW-1185">Reference proteome</keyword>
<proteinExistence type="inferred from homology"/>
<dbReference type="PRINTS" id="PR00723">
    <property type="entry name" value="SUBTILISIN"/>
</dbReference>
<dbReference type="PROSITE" id="PS00138">
    <property type="entry name" value="SUBTILASE_SER"/>
    <property type="match status" value="1"/>
</dbReference>
<dbReference type="GO" id="GO:0006508">
    <property type="term" value="P:proteolysis"/>
    <property type="evidence" value="ECO:0007669"/>
    <property type="project" value="UniProtKB-KW"/>
</dbReference>
<evidence type="ECO:0000259" key="7">
    <source>
        <dbReference type="Pfam" id="PF00082"/>
    </source>
</evidence>
<evidence type="ECO:0000256" key="6">
    <source>
        <dbReference type="SAM" id="MobiDB-lite"/>
    </source>
</evidence>
<comment type="similarity">
    <text evidence="1 5">Belongs to the peptidase S8 family.</text>
</comment>
<accession>A0A0G2HTQ2</accession>
<evidence type="ECO:0000256" key="2">
    <source>
        <dbReference type="ARBA" id="ARBA00022670"/>
    </source>
</evidence>
<evidence type="ECO:0000313" key="8">
    <source>
        <dbReference type="EMBL" id="KKY38188.1"/>
    </source>
</evidence>
<dbReference type="SUPFAM" id="SSF52743">
    <property type="entry name" value="Subtilisin-like"/>
    <property type="match status" value="1"/>
</dbReference>
<dbReference type="InterPro" id="IPR023828">
    <property type="entry name" value="Peptidase_S8_Ser-AS"/>
</dbReference>
<dbReference type="EMBL" id="LCUC01000060">
    <property type="protein sequence ID" value="KKY38188.1"/>
    <property type="molecule type" value="Genomic_DNA"/>
</dbReference>
<dbReference type="Gene3D" id="3.40.50.200">
    <property type="entry name" value="Peptidase S8/S53 domain"/>
    <property type="match status" value="1"/>
</dbReference>
<evidence type="ECO:0000313" key="9">
    <source>
        <dbReference type="Proteomes" id="UP000034680"/>
    </source>
</evidence>
<dbReference type="Pfam" id="PF00082">
    <property type="entry name" value="Peptidase_S8"/>
    <property type="match status" value="1"/>
</dbReference>
<dbReference type="InterPro" id="IPR015500">
    <property type="entry name" value="Peptidase_S8_subtilisin-rel"/>
</dbReference>
<sequence>MLSDGDTIVVAAGVVVVGGIGGGFFSIFGSGAAPVAVAAGITVTASSSLQGDNPDNPDDPDNLEQTTQPPESSEPPTSTEPTSTEPTSTELTSLAPSGTPTPCLIFPKEGATSQDNTDFTSLLDKELGKGNYRETTDTVQVFVSASITAAQNVILSADPLVGGIEPIVQFDENAGKAVPVTDNSKRDEDVHEKWWMESLDKLGGIRKRAMVKQDKAPTELVMFSQPPLVDLAALKSYTYDDSAGIDVTVYVLDSGYYPRNSEYTGMAKKPRWIFAGGQANKSVEEDLSSDGHGSCAGSKVNGPQYGVAKQVNLVIVKATRHSDDTLDGLNKILEDVKEKRLQNKAVVNFSRSIANPGQFSKNKLEYYVNELIKEDVVFVAASGNDDRDEVEEGKATALDIDSYPPLLAASGTPIINVGAVDNTGKNASFSQGGPLVHVMAPGEQVRCAANSYLFGTQKQDGTSFAAPAVAGLAAYLLALGEYPELYQTGKVAENMRRLLMDMAYQRVPGGGQVVFNGQGAICSRPSSAKFRRQDLSGEACSAVSSTTNMPATSTSAPPPPATTSSPPAETTSPKTLFSLNEEVGAGTQACFPTTDFSVTAGTTYGFSFDVDSNLLVSIQTGSEGEGYHQSMGSWTGTFYAESSSTLSICGTSTASGPLPLAFSITEEPAQAVTAPAGTAVLQMDGNVPAGTMTCTGVDVTEGNYGFSYTTADGVVVHVGDDSSGPKYFSGNRAEGAGLMYIDFSGGTISICSTNHGGSEASISLSVTHCPSQAKCHCC</sequence>
<feature type="domain" description="Peptidase S8/S53" evidence="7">
    <location>
        <begin position="246"/>
        <end position="519"/>
    </location>
</feature>
<organism evidence="8 9">
    <name type="scientific">Diaporthe ampelina</name>
    <dbReference type="NCBI Taxonomy" id="1214573"/>
    <lineage>
        <taxon>Eukaryota</taxon>
        <taxon>Fungi</taxon>
        <taxon>Dikarya</taxon>
        <taxon>Ascomycota</taxon>
        <taxon>Pezizomycotina</taxon>
        <taxon>Sordariomycetes</taxon>
        <taxon>Sordariomycetidae</taxon>
        <taxon>Diaporthales</taxon>
        <taxon>Diaporthaceae</taxon>
        <taxon>Diaporthe</taxon>
    </lineage>
</organism>
<keyword evidence="2 5" id="KW-0645">Protease</keyword>
<evidence type="ECO:0000256" key="5">
    <source>
        <dbReference type="PROSITE-ProRule" id="PRU01240"/>
    </source>
</evidence>